<organism evidence="2 3">
    <name type="scientific">Mesembrinibis cayennensis</name>
    <dbReference type="NCBI Taxonomy" id="1118748"/>
    <lineage>
        <taxon>Eukaryota</taxon>
        <taxon>Metazoa</taxon>
        <taxon>Chordata</taxon>
        <taxon>Craniata</taxon>
        <taxon>Vertebrata</taxon>
        <taxon>Euteleostomi</taxon>
        <taxon>Archelosauria</taxon>
        <taxon>Archosauria</taxon>
        <taxon>Dinosauria</taxon>
        <taxon>Saurischia</taxon>
        <taxon>Theropoda</taxon>
        <taxon>Coelurosauria</taxon>
        <taxon>Aves</taxon>
        <taxon>Neognathae</taxon>
        <taxon>Neoaves</taxon>
        <taxon>Aequornithes</taxon>
        <taxon>Pelecaniformes</taxon>
        <taxon>Threskiornithidae</taxon>
        <taxon>Mesembrinibis</taxon>
    </lineage>
</organism>
<dbReference type="GO" id="GO:0007399">
    <property type="term" value="P:nervous system development"/>
    <property type="evidence" value="ECO:0007669"/>
    <property type="project" value="TreeGrafter"/>
</dbReference>
<feature type="compositionally biased region" description="Polar residues" evidence="1">
    <location>
        <begin position="155"/>
        <end position="164"/>
    </location>
</feature>
<gene>
    <name evidence="2" type="primary">Nrsn2</name>
    <name evidence="2" type="ORF">MESCAY_R02698</name>
</gene>
<name>A0A7L0PAS5_9AVES</name>
<evidence type="ECO:0000256" key="1">
    <source>
        <dbReference type="SAM" id="MobiDB-lite"/>
    </source>
</evidence>
<dbReference type="AlphaFoldDB" id="A0A7L0PAS5"/>
<sequence>MPAREPDCGHGRGPSVAQGKRYGVRSYLHLFYEDCSGASPDRDGDRDGSSPHAAWAPPIWQVSLCTGTPLLLVGAAALAAGSPVPPKLEGIGEEESVVPDVQAAWYNHALGTLAGPGSVPAWPGKAAVCSPWARPRWLWAQHSSGGGAGREPSFPDTSFHQTSPLPAREGRGDREGPSSGFRGKSAVQTWVPTP</sequence>
<dbReference type="GO" id="GO:0043025">
    <property type="term" value="C:neuronal cell body"/>
    <property type="evidence" value="ECO:0007669"/>
    <property type="project" value="TreeGrafter"/>
</dbReference>
<dbReference type="Pfam" id="PF14927">
    <property type="entry name" value="Neurensin"/>
    <property type="match status" value="1"/>
</dbReference>
<keyword evidence="3" id="KW-1185">Reference proteome</keyword>
<feature type="region of interest" description="Disordered" evidence="1">
    <location>
        <begin position="141"/>
        <end position="194"/>
    </location>
</feature>
<feature type="non-terminal residue" evidence="2">
    <location>
        <position position="194"/>
    </location>
</feature>
<dbReference type="GO" id="GO:0030133">
    <property type="term" value="C:transport vesicle"/>
    <property type="evidence" value="ECO:0007669"/>
    <property type="project" value="InterPro"/>
</dbReference>
<evidence type="ECO:0000313" key="3">
    <source>
        <dbReference type="Proteomes" id="UP000574277"/>
    </source>
</evidence>
<comment type="caution">
    <text evidence="2">The sequence shown here is derived from an EMBL/GenBank/DDBJ whole genome shotgun (WGS) entry which is preliminary data.</text>
</comment>
<dbReference type="PANTHER" id="PTHR14796">
    <property type="entry name" value="NEURENSIN 1-RELATED"/>
    <property type="match status" value="1"/>
</dbReference>
<dbReference type="InterPro" id="IPR024883">
    <property type="entry name" value="Neurensin"/>
</dbReference>
<dbReference type="GO" id="GO:0043005">
    <property type="term" value="C:neuron projection"/>
    <property type="evidence" value="ECO:0007669"/>
    <property type="project" value="TreeGrafter"/>
</dbReference>
<dbReference type="PANTHER" id="PTHR14796:SF5">
    <property type="entry name" value="NEURENSIN-2"/>
    <property type="match status" value="1"/>
</dbReference>
<proteinExistence type="predicted"/>
<evidence type="ECO:0000313" key="2">
    <source>
        <dbReference type="EMBL" id="NXL03055.1"/>
    </source>
</evidence>
<reference evidence="2 3" key="1">
    <citation type="submission" date="2019-09" db="EMBL/GenBank/DDBJ databases">
        <title>Bird 10,000 Genomes (B10K) Project - Family phase.</title>
        <authorList>
            <person name="Zhang G."/>
        </authorList>
    </citation>
    <scope>NUCLEOTIDE SEQUENCE [LARGE SCALE GENOMIC DNA]</scope>
    <source>
        <strain evidence="2">B10K-DU-001-44</strain>
        <tissue evidence="2">Muscle</tissue>
    </source>
</reference>
<protein>
    <submittedName>
        <fullName evidence="2">NRSN2 protein</fullName>
    </submittedName>
</protein>
<dbReference type="Proteomes" id="UP000574277">
    <property type="component" value="Unassembled WGS sequence"/>
</dbReference>
<feature type="non-terminal residue" evidence="2">
    <location>
        <position position="1"/>
    </location>
</feature>
<accession>A0A7L0PAS5</accession>
<dbReference type="EMBL" id="VXAT01006543">
    <property type="protein sequence ID" value="NXL03055.1"/>
    <property type="molecule type" value="Genomic_DNA"/>
</dbReference>